<evidence type="ECO:0000259" key="4">
    <source>
        <dbReference type="Pfam" id="PF00135"/>
    </source>
</evidence>
<evidence type="ECO:0000256" key="2">
    <source>
        <dbReference type="ARBA" id="ARBA00022801"/>
    </source>
</evidence>
<evidence type="ECO:0000256" key="1">
    <source>
        <dbReference type="ARBA" id="ARBA00005964"/>
    </source>
</evidence>
<dbReference type="GO" id="GO:0017000">
    <property type="term" value="P:antibiotic biosynthetic process"/>
    <property type="evidence" value="ECO:0007669"/>
    <property type="project" value="UniProtKB-ARBA"/>
</dbReference>
<evidence type="ECO:0000256" key="3">
    <source>
        <dbReference type="RuleBase" id="RU361235"/>
    </source>
</evidence>
<comment type="caution">
    <text evidence="5">The sequence shown here is derived from an EMBL/GenBank/DDBJ whole genome shotgun (WGS) entry which is preliminary data.</text>
</comment>
<dbReference type="OrthoDB" id="10047078at2759"/>
<reference evidence="5" key="1">
    <citation type="submission" date="2021-07" db="EMBL/GenBank/DDBJ databases">
        <authorList>
            <person name="Branca A.L. A."/>
        </authorList>
    </citation>
    <scope>NUCLEOTIDE SEQUENCE</scope>
</reference>
<dbReference type="Pfam" id="PF00135">
    <property type="entry name" value="COesterase"/>
    <property type="match status" value="1"/>
</dbReference>
<feature type="domain" description="Carboxylesterase type B" evidence="4">
    <location>
        <begin position="24"/>
        <end position="489"/>
    </location>
</feature>
<keyword evidence="2 3" id="KW-0378">Hydrolase</keyword>
<organism evidence="5 6">
    <name type="scientific">Penicillium salamii</name>
    <dbReference type="NCBI Taxonomy" id="1612424"/>
    <lineage>
        <taxon>Eukaryota</taxon>
        <taxon>Fungi</taxon>
        <taxon>Dikarya</taxon>
        <taxon>Ascomycota</taxon>
        <taxon>Pezizomycotina</taxon>
        <taxon>Eurotiomycetes</taxon>
        <taxon>Eurotiomycetidae</taxon>
        <taxon>Eurotiales</taxon>
        <taxon>Aspergillaceae</taxon>
        <taxon>Penicillium</taxon>
    </lineage>
</organism>
<dbReference type="PROSITE" id="PS00122">
    <property type="entry name" value="CARBOXYLESTERASE_B_1"/>
    <property type="match status" value="1"/>
</dbReference>
<protein>
    <recommendedName>
        <fullName evidence="3">Carboxylic ester hydrolase</fullName>
        <ecNumber evidence="3">3.1.1.-</ecNumber>
    </recommendedName>
</protein>
<evidence type="ECO:0000313" key="6">
    <source>
        <dbReference type="Proteomes" id="UP001152592"/>
    </source>
</evidence>
<dbReference type="InterPro" id="IPR002018">
    <property type="entry name" value="CarbesteraseB"/>
</dbReference>
<dbReference type="AlphaFoldDB" id="A0A9W4JI25"/>
<dbReference type="InterPro" id="IPR019826">
    <property type="entry name" value="Carboxylesterase_B_AS"/>
</dbReference>
<dbReference type="SUPFAM" id="SSF53474">
    <property type="entry name" value="alpha/beta-Hydrolases"/>
    <property type="match status" value="1"/>
</dbReference>
<sequence length="615" mass="68468">MSPKSRQEHTVQLPTSSVPSHIQTVVGKQSAISEDIEEFRGIPYAHVLERWEHSRLRDRLPRDIFDATQNGPRCPAQGKSDTRSFQSYLPYPDDRQDEFECLNLFIVRPSKEALAKHSIDIETTRLPVFIWIHGGGFIDGAATDPTTDPSRLVLRSLVNKTPFIAVSINYRLGIFGFGASSDMIAAQGSDSPIKGVNFGLYDQKLALIWVKQNIAAFGGDDTKITIMGQSAGGISCHLHLLEAELGTERPLFRKAGIMSGPIGGLELTSMDKSDQRWADLCQLWSVQADNPVDRVDMLRKIPTQDLLDGVSELGWKLFTLAIDELTLRKSDLGCGVSVHLGPSGMGDETKSSDEKIQVLMSASADEFRGFAMIANWDYAKFHSIFTSGYPSEAAAEEVLQAYNISPTSSSEELFEAFSEFISDATMMYKIYRANEFFKVHRRKQALLRGQDPKRVGVQYHHFEIGNPFSGPMQEIAHHGVDLVYAFGTFHDALKKADHGILEGYVEPEQAAETGVGEPLMSTEVTEYCRSNIDLSSELQDILIRFVVEDCQKTDQRACADDIVTFCQDRSVRGESWSGGEKWISKRKKLEVLDRDSDSMMTATQRLVGSVIGMKL</sequence>
<name>A0A9W4JI25_9EURO</name>
<dbReference type="EMBL" id="CAJVPD010000253">
    <property type="protein sequence ID" value="CAG8400444.1"/>
    <property type="molecule type" value="Genomic_DNA"/>
</dbReference>
<dbReference type="GO" id="GO:0072330">
    <property type="term" value="P:monocarboxylic acid biosynthetic process"/>
    <property type="evidence" value="ECO:0007669"/>
    <property type="project" value="UniProtKB-ARBA"/>
</dbReference>
<dbReference type="EC" id="3.1.1.-" evidence="3"/>
<dbReference type="InterPro" id="IPR050309">
    <property type="entry name" value="Type-B_Carboxylest/Lipase"/>
</dbReference>
<proteinExistence type="inferred from homology"/>
<dbReference type="InterPro" id="IPR029058">
    <property type="entry name" value="AB_hydrolase_fold"/>
</dbReference>
<dbReference type="Proteomes" id="UP001152592">
    <property type="component" value="Unassembled WGS sequence"/>
</dbReference>
<evidence type="ECO:0000313" key="5">
    <source>
        <dbReference type="EMBL" id="CAG8400444.1"/>
    </source>
</evidence>
<dbReference type="GO" id="GO:0016787">
    <property type="term" value="F:hydrolase activity"/>
    <property type="evidence" value="ECO:0007669"/>
    <property type="project" value="UniProtKB-KW"/>
</dbReference>
<accession>A0A9W4JI25</accession>
<dbReference type="PANTHER" id="PTHR11559">
    <property type="entry name" value="CARBOXYLESTERASE"/>
    <property type="match status" value="1"/>
</dbReference>
<dbReference type="Gene3D" id="3.40.50.1820">
    <property type="entry name" value="alpha/beta hydrolase"/>
    <property type="match status" value="1"/>
</dbReference>
<gene>
    <name evidence="5" type="ORF">PSALAMII_LOCUS7628</name>
</gene>
<comment type="similarity">
    <text evidence="1 3">Belongs to the type-B carboxylesterase/lipase family.</text>
</comment>